<reference evidence="1" key="1">
    <citation type="submission" date="2018-05" db="EMBL/GenBank/DDBJ databases">
        <title>Draft genome of Mucuna pruriens seed.</title>
        <authorList>
            <person name="Nnadi N.E."/>
            <person name="Vos R."/>
            <person name="Hasami M.H."/>
            <person name="Devisetty U.K."/>
            <person name="Aguiy J.C."/>
        </authorList>
    </citation>
    <scope>NUCLEOTIDE SEQUENCE [LARGE SCALE GENOMIC DNA]</scope>
    <source>
        <strain evidence="1">JCA_2017</strain>
    </source>
</reference>
<gene>
    <name evidence="1" type="ORF">CR513_42048</name>
</gene>
<dbReference type="AlphaFoldDB" id="A0A371FHI4"/>
<dbReference type="EMBL" id="QJKJ01009073">
    <property type="protein sequence ID" value="RDX77775.1"/>
    <property type="molecule type" value="Genomic_DNA"/>
</dbReference>
<proteinExistence type="predicted"/>
<dbReference type="Proteomes" id="UP000257109">
    <property type="component" value="Unassembled WGS sequence"/>
</dbReference>
<sequence>MSGGGEGEQEVDLKLLVKRKEVMLPRSSIRELLVKEAHEGGLMGHYGELKTYEVFCRKEFEILGGVITTY</sequence>
<evidence type="ECO:0000313" key="2">
    <source>
        <dbReference type="Proteomes" id="UP000257109"/>
    </source>
</evidence>
<organism evidence="1 2">
    <name type="scientific">Mucuna pruriens</name>
    <name type="common">Velvet bean</name>
    <name type="synonym">Dolichos pruriens</name>
    <dbReference type="NCBI Taxonomy" id="157652"/>
    <lineage>
        <taxon>Eukaryota</taxon>
        <taxon>Viridiplantae</taxon>
        <taxon>Streptophyta</taxon>
        <taxon>Embryophyta</taxon>
        <taxon>Tracheophyta</taxon>
        <taxon>Spermatophyta</taxon>
        <taxon>Magnoliopsida</taxon>
        <taxon>eudicotyledons</taxon>
        <taxon>Gunneridae</taxon>
        <taxon>Pentapetalae</taxon>
        <taxon>rosids</taxon>
        <taxon>fabids</taxon>
        <taxon>Fabales</taxon>
        <taxon>Fabaceae</taxon>
        <taxon>Papilionoideae</taxon>
        <taxon>50 kb inversion clade</taxon>
        <taxon>NPAAA clade</taxon>
        <taxon>indigoferoid/millettioid clade</taxon>
        <taxon>Phaseoleae</taxon>
        <taxon>Mucuna</taxon>
    </lineage>
</organism>
<protein>
    <recommendedName>
        <fullName evidence="3">Integrase zinc-binding domain-containing protein</fullName>
    </recommendedName>
</protein>
<accession>A0A371FHI4</accession>
<evidence type="ECO:0008006" key="3">
    <source>
        <dbReference type="Google" id="ProtNLM"/>
    </source>
</evidence>
<name>A0A371FHI4_MUCPR</name>
<comment type="caution">
    <text evidence="1">The sequence shown here is derived from an EMBL/GenBank/DDBJ whole genome shotgun (WGS) entry which is preliminary data.</text>
</comment>
<dbReference type="OrthoDB" id="407598at2759"/>
<keyword evidence="2" id="KW-1185">Reference proteome</keyword>
<feature type="non-terminal residue" evidence="1">
    <location>
        <position position="1"/>
    </location>
</feature>
<evidence type="ECO:0000313" key="1">
    <source>
        <dbReference type="EMBL" id="RDX77775.1"/>
    </source>
</evidence>